<proteinExistence type="predicted"/>
<keyword evidence="2" id="KW-1185">Reference proteome</keyword>
<sequence length="87" mass="10440">MGNRKKLSLRLAMCSVLVYTPGPWLGFQLLPVTVMSPVFDCRRFMFSKWWMPWIARIQRDWVPTSRPRLLVASQWRCYIRQSQRHAV</sequence>
<dbReference type="Proteomes" id="UP001172102">
    <property type="component" value="Unassembled WGS sequence"/>
</dbReference>
<dbReference type="AlphaFoldDB" id="A0AA40AYM2"/>
<comment type="caution">
    <text evidence="1">The sequence shown here is derived from an EMBL/GenBank/DDBJ whole genome shotgun (WGS) entry which is preliminary data.</text>
</comment>
<gene>
    <name evidence="1" type="ORF">B0H67DRAFT_567862</name>
</gene>
<dbReference type="EMBL" id="JAUKUA010000002">
    <property type="protein sequence ID" value="KAK0724407.1"/>
    <property type="molecule type" value="Genomic_DNA"/>
</dbReference>
<protein>
    <submittedName>
        <fullName evidence="1">Uncharacterized protein</fullName>
    </submittedName>
</protein>
<organism evidence="1 2">
    <name type="scientific">Lasiosphaeris hirsuta</name>
    <dbReference type="NCBI Taxonomy" id="260670"/>
    <lineage>
        <taxon>Eukaryota</taxon>
        <taxon>Fungi</taxon>
        <taxon>Dikarya</taxon>
        <taxon>Ascomycota</taxon>
        <taxon>Pezizomycotina</taxon>
        <taxon>Sordariomycetes</taxon>
        <taxon>Sordariomycetidae</taxon>
        <taxon>Sordariales</taxon>
        <taxon>Lasiosphaeriaceae</taxon>
        <taxon>Lasiosphaeris</taxon>
    </lineage>
</organism>
<evidence type="ECO:0000313" key="2">
    <source>
        <dbReference type="Proteomes" id="UP001172102"/>
    </source>
</evidence>
<reference evidence="1" key="1">
    <citation type="submission" date="2023-06" db="EMBL/GenBank/DDBJ databases">
        <title>Genome-scale phylogeny and comparative genomics of the fungal order Sordariales.</title>
        <authorList>
            <consortium name="Lawrence Berkeley National Laboratory"/>
            <person name="Hensen N."/>
            <person name="Bonometti L."/>
            <person name="Westerberg I."/>
            <person name="Brannstrom I.O."/>
            <person name="Guillou S."/>
            <person name="Cros-Aarteil S."/>
            <person name="Calhoun S."/>
            <person name="Haridas S."/>
            <person name="Kuo A."/>
            <person name="Mondo S."/>
            <person name="Pangilinan J."/>
            <person name="Riley R."/>
            <person name="Labutti K."/>
            <person name="Andreopoulos B."/>
            <person name="Lipzen A."/>
            <person name="Chen C."/>
            <person name="Yanf M."/>
            <person name="Daum C."/>
            <person name="Ng V."/>
            <person name="Clum A."/>
            <person name="Steindorff A."/>
            <person name="Ohm R."/>
            <person name="Martin F."/>
            <person name="Silar P."/>
            <person name="Natvig D."/>
            <person name="Lalanne C."/>
            <person name="Gautier V."/>
            <person name="Ament-Velasquez S.L."/>
            <person name="Kruys A."/>
            <person name="Hutchinson M.I."/>
            <person name="Powell A.J."/>
            <person name="Barry K."/>
            <person name="Miller A.N."/>
            <person name="Grigoriev I.V."/>
            <person name="Debuchy R."/>
            <person name="Gladieux P."/>
            <person name="Thoren M.H."/>
            <person name="Johannesson H."/>
        </authorList>
    </citation>
    <scope>NUCLEOTIDE SEQUENCE</scope>
    <source>
        <strain evidence="1">SMH4607-1</strain>
    </source>
</reference>
<name>A0AA40AYM2_9PEZI</name>
<evidence type="ECO:0000313" key="1">
    <source>
        <dbReference type="EMBL" id="KAK0724407.1"/>
    </source>
</evidence>
<accession>A0AA40AYM2</accession>